<keyword evidence="4 8" id="KW-0031">Aminopeptidase</keyword>
<dbReference type="HAMAP" id="MF_00181">
    <property type="entry name" value="Cytosol_peptidase_M17"/>
    <property type="match status" value="1"/>
</dbReference>
<dbReference type="GO" id="GO:0070006">
    <property type="term" value="F:metalloaminopeptidase activity"/>
    <property type="evidence" value="ECO:0007669"/>
    <property type="project" value="InterPro"/>
</dbReference>
<accession>A0A6J4HMG6</accession>
<evidence type="ECO:0000313" key="10">
    <source>
        <dbReference type="EMBL" id="CAA9227380.1"/>
    </source>
</evidence>
<keyword evidence="8" id="KW-0963">Cytoplasm</keyword>
<dbReference type="Gene3D" id="3.40.220.10">
    <property type="entry name" value="Leucine Aminopeptidase, subunit E, domain 1"/>
    <property type="match status" value="1"/>
</dbReference>
<proteinExistence type="inferred from homology"/>
<comment type="similarity">
    <text evidence="3 8">Belongs to the peptidase M17 family.</text>
</comment>
<evidence type="ECO:0000256" key="3">
    <source>
        <dbReference type="ARBA" id="ARBA00009528"/>
    </source>
</evidence>
<feature type="binding site" evidence="8">
    <location>
        <position position="356"/>
    </location>
    <ligand>
        <name>Mn(2+)</name>
        <dbReference type="ChEBI" id="CHEBI:29035"/>
        <label>2</label>
    </ligand>
</feature>
<evidence type="ECO:0000256" key="5">
    <source>
        <dbReference type="ARBA" id="ARBA00022670"/>
    </source>
</evidence>
<feature type="binding site" evidence="8">
    <location>
        <position position="356"/>
    </location>
    <ligand>
        <name>Mn(2+)</name>
        <dbReference type="ChEBI" id="CHEBI:29035"/>
        <label>1</label>
    </ligand>
</feature>
<evidence type="ECO:0000256" key="8">
    <source>
        <dbReference type="HAMAP-Rule" id="MF_00181"/>
    </source>
</evidence>
<dbReference type="Pfam" id="PF02789">
    <property type="entry name" value="Peptidase_M17_N"/>
    <property type="match status" value="1"/>
</dbReference>
<dbReference type="GO" id="GO:0005737">
    <property type="term" value="C:cytoplasm"/>
    <property type="evidence" value="ECO:0007669"/>
    <property type="project" value="UniProtKB-SubCell"/>
</dbReference>
<dbReference type="EC" id="3.4.11.1" evidence="8"/>
<dbReference type="InterPro" id="IPR000819">
    <property type="entry name" value="Peptidase_M17_C"/>
</dbReference>
<feature type="binding site" evidence="8">
    <location>
        <position position="354"/>
    </location>
    <ligand>
        <name>Mn(2+)</name>
        <dbReference type="ChEBI" id="CHEBI:29035"/>
        <label>1</label>
    </ligand>
</feature>
<dbReference type="CDD" id="cd00433">
    <property type="entry name" value="Peptidase_M17"/>
    <property type="match status" value="1"/>
</dbReference>
<dbReference type="PANTHER" id="PTHR11963:SF23">
    <property type="entry name" value="CYTOSOL AMINOPEPTIDASE"/>
    <property type="match status" value="1"/>
</dbReference>
<dbReference type="AlphaFoldDB" id="A0A6J4HMG6"/>
<keyword evidence="8" id="KW-0464">Manganese</keyword>
<comment type="catalytic activity">
    <reaction evidence="2 8">
        <text>Release of an N-terminal amino acid, preferentially leucine, but not glutamic or aspartic acids.</text>
        <dbReference type="EC" id="3.4.11.10"/>
    </reaction>
</comment>
<evidence type="ECO:0000256" key="7">
    <source>
        <dbReference type="ARBA" id="ARBA00049972"/>
    </source>
</evidence>
<gene>
    <name evidence="8" type="primary">pepA</name>
    <name evidence="10" type="ORF">AVDCRST_MAG26-813</name>
</gene>
<dbReference type="GO" id="GO:0006508">
    <property type="term" value="P:proteolysis"/>
    <property type="evidence" value="ECO:0007669"/>
    <property type="project" value="UniProtKB-KW"/>
</dbReference>
<feature type="active site" evidence="8">
    <location>
        <position position="358"/>
    </location>
</feature>
<dbReference type="EC" id="3.4.11.10" evidence="8"/>
<reference evidence="10" key="1">
    <citation type="submission" date="2020-02" db="EMBL/GenBank/DDBJ databases">
        <authorList>
            <person name="Meier V. D."/>
        </authorList>
    </citation>
    <scope>NUCLEOTIDE SEQUENCE</scope>
    <source>
        <strain evidence="10">AVDCRST_MAG26</strain>
    </source>
</reference>
<comment type="cofactor">
    <cofactor evidence="8">
        <name>Mn(2+)</name>
        <dbReference type="ChEBI" id="CHEBI:29035"/>
    </cofactor>
    <text evidence="8">Binds 2 manganese ions per subunit.</text>
</comment>
<dbReference type="NCBIfam" id="NF002073">
    <property type="entry name" value="PRK00913.1-2"/>
    <property type="match status" value="1"/>
</dbReference>
<dbReference type="InterPro" id="IPR008283">
    <property type="entry name" value="Peptidase_M17_N"/>
</dbReference>
<sequence length="506" mass="53174">MRVEHHAGALNDIEADLAIVGVYADEPLPAVAAGLVEANDFRGTFKKTVLLYGHRSGGQVEVSERGGNQPAPAQIAARRLLLVGLGSRDELTPERLRQATATAAKQARELPVSHIAVEVPQQPTLAAADAAQAAVEGLLLALYRFDQFKGTARKKDETPPAPVERITVVGGADEVAERLRLAETLYRGVKLTRDLGNEPPRVCTPTRLAGVAEEIAARGGFELTVLDRAQMEELGMGGLLGVAEGTAEPPKFIVLEYGSKGQGKTIALVGKGITFDSGGISIKPGEKMDAMKMDMMGAGAVLGAMSVLADLKPANVHVVGLIASTENLPSGTAFVPGDILTAMNGVTMEILNTDAEGRLVLADALSYAQRYEPDAIVDLATLTGGVVIALGHHIAGLVTNNPDLANQVKAAADKTGELVWELPLLPEYRKAVKSKVADIRNTAGRAASTITGGAFLENFVDGRPWVHLDIAGTASGAEEPKPYWTDGATGFGVRLLVELVQQFAQA</sequence>
<comment type="subcellular location">
    <subcellularLocation>
        <location evidence="8">Cytoplasm</location>
    </subcellularLocation>
</comment>
<comment type="function">
    <text evidence="7 8">Presumably involved in the processing and regular turnover of intracellular proteins. Catalyzes the removal of unsubstituted N-terminal amino acids from various peptides.</text>
</comment>
<dbReference type="Pfam" id="PF00883">
    <property type="entry name" value="Peptidase_M17"/>
    <property type="match status" value="1"/>
</dbReference>
<feature type="domain" description="Cytosol aminopeptidase" evidence="9">
    <location>
        <begin position="352"/>
        <end position="359"/>
    </location>
</feature>
<dbReference type="Gene3D" id="3.40.630.10">
    <property type="entry name" value="Zn peptidases"/>
    <property type="match status" value="1"/>
</dbReference>
<feature type="binding site" evidence="8">
    <location>
        <position position="276"/>
    </location>
    <ligand>
        <name>Mn(2+)</name>
        <dbReference type="ChEBI" id="CHEBI:29035"/>
        <label>1</label>
    </ligand>
</feature>
<dbReference type="InterPro" id="IPR043472">
    <property type="entry name" value="Macro_dom-like"/>
</dbReference>
<dbReference type="PRINTS" id="PR00481">
    <property type="entry name" value="LAMNOPPTDASE"/>
</dbReference>
<evidence type="ECO:0000259" key="9">
    <source>
        <dbReference type="PROSITE" id="PS00631"/>
    </source>
</evidence>
<comment type="catalytic activity">
    <reaction evidence="1 8">
        <text>Release of an N-terminal amino acid, Xaa-|-Yaa-, in which Xaa is preferably Leu, but may be other amino acids including Pro although not Arg or Lys, and Yaa may be Pro. Amino acid amides and methyl esters are also readily hydrolyzed, but rates on arylamides are exceedingly low.</text>
        <dbReference type="EC" id="3.4.11.1"/>
    </reaction>
</comment>
<feature type="binding site" evidence="8">
    <location>
        <position position="276"/>
    </location>
    <ligand>
        <name>Mn(2+)</name>
        <dbReference type="ChEBI" id="CHEBI:29035"/>
        <label>2</label>
    </ligand>
</feature>
<dbReference type="SUPFAM" id="SSF53187">
    <property type="entry name" value="Zn-dependent exopeptidases"/>
    <property type="match status" value="1"/>
</dbReference>
<evidence type="ECO:0000256" key="1">
    <source>
        <dbReference type="ARBA" id="ARBA00000135"/>
    </source>
</evidence>
<keyword evidence="6 8" id="KW-0378">Hydrolase</keyword>
<dbReference type="PROSITE" id="PS00631">
    <property type="entry name" value="CYTOSOL_AP"/>
    <property type="match status" value="1"/>
</dbReference>
<dbReference type="PANTHER" id="PTHR11963">
    <property type="entry name" value="LEUCINE AMINOPEPTIDASE-RELATED"/>
    <property type="match status" value="1"/>
</dbReference>
<protein>
    <recommendedName>
        <fullName evidence="8">Probable cytosol aminopeptidase</fullName>
        <ecNumber evidence="8">3.4.11.1</ecNumber>
    </recommendedName>
    <alternativeName>
        <fullName evidence="8">Leucine aminopeptidase</fullName>
        <shortName evidence="8">LAP</shortName>
        <ecNumber evidence="8">3.4.11.10</ecNumber>
    </alternativeName>
    <alternativeName>
        <fullName evidence="8">Leucyl aminopeptidase</fullName>
    </alternativeName>
</protein>
<dbReference type="GO" id="GO:0030145">
    <property type="term" value="F:manganese ion binding"/>
    <property type="evidence" value="ECO:0007669"/>
    <property type="project" value="UniProtKB-UniRule"/>
</dbReference>
<dbReference type="InterPro" id="IPR023042">
    <property type="entry name" value="Peptidase_M17_leu_NH2_pept"/>
</dbReference>
<evidence type="ECO:0000256" key="2">
    <source>
        <dbReference type="ARBA" id="ARBA00000967"/>
    </source>
</evidence>
<dbReference type="NCBIfam" id="NF002074">
    <property type="entry name" value="PRK00913.1-4"/>
    <property type="match status" value="1"/>
</dbReference>
<keyword evidence="8" id="KW-0479">Metal-binding</keyword>
<organism evidence="10">
    <name type="scientific">uncultured Chloroflexia bacterium</name>
    <dbReference type="NCBI Taxonomy" id="1672391"/>
    <lineage>
        <taxon>Bacteria</taxon>
        <taxon>Bacillati</taxon>
        <taxon>Chloroflexota</taxon>
        <taxon>Chloroflexia</taxon>
        <taxon>environmental samples</taxon>
    </lineage>
</organism>
<dbReference type="EMBL" id="CADCTK010000195">
    <property type="protein sequence ID" value="CAA9227380.1"/>
    <property type="molecule type" value="Genomic_DNA"/>
</dbReference>
<feature type="active site" evidence="8">
    <location>
        <position position="283"/>
    </location>
</feature>
<feature type="binding site" evidence="8">
    <location>
        <position position="271"/>
    </location>
    <ligand>
        <name>Mn(2+)</name>
        <dbReference type="ChEBI" id="CHEBI:29035"/>
        <label>2</label>
    </ligand>
</feature>
<dbReference type="InterPro" id="IPR011356">
    <property type="entry name" value="Leucine_aapep/pepB"/>
</dbReference>
<evidence type="ECO:0000256" key="4">
    <source>
        <dbReference type="ARBA" id="ARBA00022438"/>
    </source>
</evidence>
<dbReference type="SUPFAM" id="SSF52949">
    <property type="entry name" value="Macro domain-like"/>
    <property type="match status" value="1"/>
</dbReference>
<name>A0A6J4HMG6_9CHLR</name>
<feature type="binding site" evidence="8">
    <location>
        <position position="294"/>
    </location>
    <ligand>
        <name>Mn(2+)</name>
        <dbReference type="ChEBI" id="CHEBI:29035"/>
        <label>2</label>
    </ligand>
</feature>
<evidence type="ECO:0000256" key="6">
    <source>
        <dbReference type="ARBA" id="ARBA00022801"/>
    </source>
</evidence>
<keyword evidence="5 8" id="KW-0645">Protease</keyword>
<dbReference type="NCBIfam" id="NF002083">
    <property type="entry name" value="PRK00913.3-5"/>
    <property type="match status" value="1"/>
</dbReference>